<feature type="transmembrane region" description="Helical" evidence="7">
    <location>
        <begin position="320"/>
        <end position="336"/>
    </location>
</feature>
<dbReference type="SUPFAM" id="SSF103481">
    <property type="entry name" value="Multidrug resistance efflux transporter EmrE"/>
    <property type="match status" value="1"/>
</dbReference>
<dbReference type="PANTHER" id="PTHR12570">
    <property type="match status" value="1"/>
</dbReference>
<gene>
    <name evidence="8" type="ORF">NUU61_002121</name>
</gene>
<feature type="compositionally biased region" description="Polar residues" evidence="6">
    <location>
        <begin position="802"/>
        <end position="819"/>
    </location>
</feature>
<dbReference type="Pfam" id="PF05653">
    <property type="entry name" value="Mg_trans_NIPA"/>
    <property type="match status" value="1"/>
</dbReference>
<comment type="caution">
    <text evidence="8">The sequence shown here is derived from an EMBL/GenBank/DDBJ whole genome shotgun (WGS) entry which is preliminary data.</text>
</comment>
<feature type="compositionally biased region" description="Basic and acidic residues" evidence="6">
    <location>
        <begin position="674"/>
        <end position="684"/>
    </location>
</feature>
<dbReference type="InterPro" id="IPR037185">
    <property type="entry name" value="EmrE-like"/>
</dbReference>
<feature type="transmembrane region" description="Helical" evidence="7">
    <location>
        <begin position="388"/>
        <end position="407"/>
    </location>
</feature>
<evidence type="ECO:0000256" key="1">
    <source>
        <dbReference type="ARBA" id="ARBA00004477"/>
    </source>
</evidence>
<name>A0A9W9KFP3_9EURO</name>
<dbReference type="AlphaFoldDB" id="A0A9W9KFP3"/>
<dbReference type="GeneID" id="81391871"/>
<reference evidence="8" key="1">
    <citation type="submission" date="2022-11" db="EMBL/GenBank/DDBJ databases">
        <authorList>
            <person name="Petersen C."/>
        </authorList>
    </citation>
    <scope>NUCLEOTIDE SEQUENCE</scope>
    <source>
        <strain evidence="8">IBT 34128</strain>
    </source>
</reference>
<feature type="region of interest" description="Disordered" evidence="6">
    <location>
        <begin position="32"/>
        <end position="55"/>
    </location>
</feature>
<dbReference type="GO" id="GO:0016020">
    <property type="term" value="C:membrane"/>
    <property type="evidence" value="ECO:0007669"/>
    <property type="project" value="UniProtKB-SubCell"/>
</dbReference>
<keyword evidence="5 7" id="KW-0472">Membrane</keyword>
<evidence type="ECO:0000256" key="4">
    <source>
        <dbReference type="ARBA" id="ARBA00022989"/>
    </source>
</evidence>
<dbReference type="EMBL" id="JAPMSZ010000004">
    <property type="protein sequence ID" value="KAJ5104774.1"/>
    <property type="molecule type" value="Genomic_DNA"/>
</dbReference>
<feature type="region of interest" description="Disordered" evidence="6">
    <location>
        <begin position="105"/>
        <end position="190"/>
    </location>
</feature>
<protein>
    <submittedName>
        <fullName evidence="8">Uncharacterized protein</fullName>
    </submittedName>
</protein>
<evidence type="ECO:0000313" key="8">
    <source>
        <dbReference type="EMBL" id="KAJ5104774.1"/>
    </source>
</evidence>
<accession>A0A9W9KFP3</accession>
<evidence type="ECO:0000256" key="3">
    <source>
        <dbReference type="ARBA" id="ARBA00022824"/>
    </source>
</evidence>
<feature type="transmembrane region" description="Helical" evidence="7">
    <location>
        <begin position="294"/>
        <end position="313"/>
    </location>
</feature>
<evidence type="ECO:0000256" key="2">
    <source>
        <dbReference type="ARBA" id="ARBA00022692"/>
    </source>
</evidence>
<feature type="region of interest" description="Disordered" evidence="6">
    <location>
        <begin position="796"/>
        <end position="835"/>
    </location>
</feature>
<feature type="compositionally biased region" description="Basic and acidic residues" evidence="6">
    <location>
        <begin position="820"/>
        <end position="835"/>
    </location>
</feature>
<keyword evidence="3" id="KW-0256">Endoplasmic reticulum</keyword>
<reference evidence="8" key="2">
    <citation type="journal article" date="2023" name="IMA Fungus">
        <title>Comparative genomic study of the Penicillium genus elucidates a diverse pangenome and 15 lateral gene transfer events.</title>
        <authorList>
            <person name="Petersen C."/>
            <person name="Sorensen T."/>
            <person name="Nielsen M.R."/>
            <person name="Sondergaard T.E."/>
            <person name="Sorensen J.L."/>
            <person name="Fitzpatrick D.A."/>
            <person name="Frisvad J.C."/>
            <person name="Nielsen K.L."/>
        </authorList>
    </citation>
    <scope>NUCLEOTIDE SEQUENCE</scope>
    <source>
        <strain evidence="8">IBT 34128</strain>
    </source>
</reference>
<feature type="transmembrane region" description="Helical" evidence="7">
    <location>
        <begin position="201"/>
        <end position="221"/>
    </location>
</feature>
<keyword evidence="4 7" id="KW-1133">Transmembrane helix</keyword>
<organism evidence="8 9">
    <name type="scientific">Penicillium alfredii</name>
    <dbReference type="NCBI Taxonomy" id="1506179"/>
    <lineage>
        <taxon>Eukaryota</taxon>
        <taxon>Fungi</taxon>
        <taxon>Dikarya</taxon>
        <taxon>Ascomycota</taxon>
        <taxon>Pezizomycotina</taxon>
        <taxon>Eurotiomycetes</taxon>
        <taxon>Eurotiomycetidae</taxon>
        <taxon>Eurotiales</taxon>
        <taxon>Aspergillaceae</taxon>
        <taxon>Penicillium</taxon>
    </lineage>
</organism>
<keyword evidence="9" id="KW-1185">Reference proteome</keyword>
<feature type="compositionally biased region" description="Low complexity" evidence="6">
    <location>
        <begin position="531"/>
        <end position="543"/>
    </location>
</feature>
<feature type="transmembrane region" description="Helical" evidence="7">
    <location>
        <begin position="227"/>
        <end position="247"/>
    </location>
</feature>
<evidence type="ECO:0000256" key="7">
    <source>
        <dbReference type="SAM" id="Phobius"/>
    </source>
</evidence>
<dbReference type="OrthoDB" id="165382at2759"/>
<evidence type="ECO:0000313" key="9">
    <source>
        <dbReference type="Proteomes" id="UP001141434"/>
    </source>
</evidence>
<comment type="subcellular location">
    <subcellularLocation>
        <location evidence="1">Endoplasmic reticulum membrane</location>
        <topology evidence="1">Multi-pass membrane protein</topology>
    </subcellularLocation>
</comment>
<feature type="compositionally biased region" description="Basic and acidic residues" evidence="6">
    <location>
        <begin position="150"/>
        <end position="164"/>
    </location>
</feature>
<feature type="region of interest" description="Disordered" evidence="6">
    <location>
        <begin position="621"/>
        <end position="642"/>
    </location>
</feature>
<dbReference type="RefSeq" id="XP_056513770.1">
    <property type="nucleotide sequence ID" value="XM_056652703.1"/>
</dbReference>
<evidence type="ECO:0000256" key="6">
    <source>
        <dbReference type="SAM" id="MobiDB-lite"/>
    </source>
</evidence>
<sequence length="835" mass="90523">MDSSQESLVAGLFTSLLASTVAPSSTPHLASYTHPPFATSSPIASDRPHHGSGKNETIREWSSLIGIVTALIGNILISLALNIQRYAHIRIAREWEHEKIQKETYWRHSDSGSGTANPYGTLGDNGTRIGLQRGRPREQGRHSQRAGFEAYRDSEEGTDGRIDVAESQNQHRGSFSSDATERPENKDAVHGHRKSYLRSPYWWVGIVLMCVGETGNFLAYGFAPASIVSPLGVVALISNCVVAPCLLKEKFRQRDFWGVLVAIAGAVVVVLSAKSSEDKIGPHDIWVMITRWEFELYLGLTISLIVGLMWASYKYGPRSILIDVGLVALFGGYTALSTKGVASLLSYTLWHVITFPITYLLVFILVFSALMQIRYINRALQRFDSTQVIPTQFVLFTLSVIIGSAILYRDFESITAARAAKFVGGCLMTFLGVYFITSGRVRADDESSFSSDDEEESIGLLNGERYQDRVDLSPPGQQLRTQKALRAAPEAEDVDQSPSGSLLSRGIEGIDDHQPTPRGVLSAAPSSPGGSLTAESTLSAASLDHTSPLRPPSRMSNPWANSHDDSAMSNTQITRPVTPPGQADDAVQASTVLLRFPQAPGLEETPEANEEAGLGRRASTPLITHPNHLAGRHHTTGQTPTRHAFRDSISNRFSPGPLLPTLSAGFSAVVAESLRRGEGSPLKDRTRRRLGRRRQLEGAFTDDALRYRDGEAGPSGVDGDGHDTPLTLANARLQSATSFAATPAEAGRSTPALATELYAAPAQKSDDDITRLRSLSDSWSGGLAWLGGALRMNPHKSVDSVAATQDTPSPQNLETQSSRGNHDRPDADTETDARR</sequence>
<proteinExistence type="predicted"/>
<dbReference type="GO" id="GO:0015095">
    <property type="term" value="F:magnesium ion transmembrane transporter activity"/>
    <property type="evidence" value="ECO:0007669"/>
    <property type="project" value="InterPro"/>
</dbReference>
<feature type="compositionally biased region" description="Basic and acidic residues" evidence="6">
    <location>
        <begin position="179"/>
        <end position="190"/>
    </location>
</feature>
<feature type="region of interest" description="Disordered" evidence="6">
    <location>
        <begin position="674"/>
        <end position="721"/>
    </location>
</feature>
<feature type="transmembrane region" description="Helical" evidence="7">
    <location>
        <begin position="61"/>
        <end position="83"/>
    </location>
</feature>
<feature type="transmembrane region" description="Helical" evidence="7">
    <location>
        <begin position="256"/>
        <end position="274"/>
    </location>
</feature>
<feature type="transmembrane region" description="Helical" evidence="7">
    <location>
        <begin position="348"/>
        <end position="367"/>
    </location>
</feature>
<dbReference type="PANTHER" id="PTHR12570:SF65">
    <property type="entry name" value="MAGNESIUM TRANSPORTER NIPA9-RELATED"/>
    <property type="match status" value="1"/>
</dbReference>
<keyword evidence="2 7" id="KW-0812">Transmembrane</keyword>
<feature type="region of interest" description="Disordered" evidence="6">
    <location>
        <begin position="463"/>
        <end position="584"/>
    </location>
</feature>
<feature type="compositionally biased region" description="Polar residues" evidence="6">
    <location>
        <begin position="166"/>
        <end position="178"/>
    </location>
</feature>
<dbReference type="InterPro" id="IPR008521">
    <property type="entry name" value="Mg_trans_NIPA"/>
</dbReference>
<dbReference type="Proteomes" id="UP001141434">
    <property type="component" value="Unassembled WGS sequence"/>
</dbReference>
<evidence type="ECO:0000256" key="5">
    <source>
        <dbReference type="ARBA" id="ARBA00023136"/>
    </source>
</evidence>